<dbReference type="Gene3D" id="2.40.50.100">
    <property type="match status" value="1"/>
</dbReference>
<organism evidence="3 4">
    <name type="scientific">Pseudoalteromonas luteoviolacea H33</name>
    <dbReference type="NCBI Taxonomy" id="1365251"/>
    <lineage>
        <taxon>Bacteria</taxon>
        <taxon>Pseudomonadati</taxon>
        <taxon>Pseudomonadota</taxon>
        <taxon>Gammaproteobacteria</taxon>
        <taxon>Alteromonadales</taxon>
        <taxon>Pseudoalteromonadaceae</taxon>
        <taxon>Pseudoalteromonas</taxon>
    </lineage>
</organism>
<comment type="caution">
    <text evidence="3">The sequence shown here is derived from an EMBL/GenBank/DDBJ whole genome shotgun (WGS) entry which is preliminary data.</text>
</comment>
<accession>A0A167BFD9</accession>
<evidence type="ECO:0000313" key="4">
    <source>
        <dbReference type="Proteomes" id="UP000076503"/>
    </source>
</evidence>
<dbReference type="PANTHER" id="PTHR30469">
    <property type="entry name" value="MULTIDRUG RESISTANCE PROTEIN MDTA"/>
    <property type="match status" value="1"/>
</dbReference>
<dbReference type="Proteomes" id="UP000076503">
    <property type="component" value="Unassembled WGS sequence"/>
</dbReference>
<proteinExistence type="inferred from homology"/>
<comment type="similarity">
    <text evidence="1">Belongs to the membrane fusion protein (MFP) (TC 8.A.1) family.</text>
</comment>
<dbReference type="PATRIC" id="fig|1365251.3.peg.4370"/>
<reference evidence="3 4" key="1">
    <citation type="submission" date="2013-07" db="EMBL/GenBank/DDBJ databases">
        <title>Comparative Genomic and Metabolomic Analysis of Twelve Strains of Pseudoalteromonas luteoviolacea.</title>
        <authorList>
            <person name="Vynne N.G."/>
            <person name="Mansson M."/>
            <person name="Gram L."/>
        </authorList>
    </citation>
    <scope>NUCLEOTIDE SEQUENCE [LARGE SCALE GENOMIC DNA]</scope>
    <source>
        <strain evidence="3 4">H33</strain>
    </source>
</reference>
<dbReference type="InterPro" id="IPR058625">
    <property type="entry name" value="MdtA-like_BSH"/>
</dbReference>
<name>A0A167BFD9_9GAMM</name>
<dbReference type="NCBIfam" id="TIGR01730">
    <property type="entry name" value="RND_mfp"/>
    <property type="match status" value="1"/>
</dbReference>
<dbReference type="GO" id="GO:1990281">
    <property type="term" value="C:efflux pump complex"/>
    <property type="evidence" value="ECO:0007669"/>
    <property type="project" value="TreeGrafter"/>
</dbReference>
<dbReference type="InterPro" id="IPR006143">
    <property type="entry name" value="RND_pump_MFP"/>
</dbReference>
<dbReference type="PANTHER" id="PTHR30469:SF12">
    <property type="entry name" value="MULTIDRUG RESISTANCE PROTEIN MDTA"/>
    <property type="match status" value="1"/>
</dbReference>
<dbReference type="GO" id="GO:0015562">
    <property type="term" value="F:efflux transmembrane transporter activity"/>
    <property type="evidence" value="ECO:0007669"/>
    <property type="project" value="TreeGrafter"/>
</dbReference>
<dbReference type="Gene3D" id="1.10.287.470">
    <property type="entry name" value="Helix hairpin bin"/>
    <property type="match status" value="1"/>
</dbReference>
<evidence type="ECO:0000256" key="1">
    <source>
        <dbReference type="ARBA" id="ARBA00009477"/>
    </source>
</evidence>
<dbReference type="EMBL" id="AUXZ01000117">
    <property type="protein sequence ID" value="KZN46478.1"/>
    <property type="molecule type" value="Genomic_DNA"/>
</dbReference>
<dbReference type="AlphaFoldDB" id="A0A167BFD9"/>
<gene>
    <name evidence="3" type="ORF">N476_24435</name>
</gene>
<protein>
    <recommendedName>
        <fullName evidence="2">Multidrug resistance protein MdtA-like barrel-sandwich hybrid domain-containing protein</fullName>
    </recommendedName>
</protein>
<evidence type="ECO:0000313" key="3">
    <source>
        <dbReference type="EMBL" id="KZN46478.1"/>
    </source>
</evidence>
<dbReference type="Gene3D" id="2.40.30.170">
    <property type="match status" value="1"/>
</dbReference>
<dbReference type="SUPFAM" id="SSF111369">
    <property type="entry name" value="HlyD-like secretion proteins"/>
    <property type="match status" value="1"/>
</dbReference>
<dbReference type="Pfam" id="PF25917">
    <property type="entry name" value="BSH_RND"/>
    <property type="match status" value="1"/>
</dbReference>
<evidence type="ECO:0000259" key="2">
    <source>
        <dbReference type="Pfam" id="PF25917"/>
    </source>
</evidence>
<feature type="domain" description="Multidrug resistance protein MdtA-like barrel-sandwich hybrid" evidence="2">
    <location>
        <begin position="61"/>
        <end position="201"/>
    </location>
</feature>
<sequence length="371" mass="40972">MLAVLILGGSACAALLIFGKKEVAVSPRIDTRPTVVTQPLTIVDYRTKLSLSGVLQPSEQTDIAFELSGKIVWLNDKFIEGGIVKQGEVLASLDPFDYETEVKDKQANLALAQATLSEELAKAAVAKKEWAHNPNTTELALRKPQVASAKARLKAAQASLEKANKNLLRTQYYAPYDALVTNRNTGLGQVVSKAQALGQLVNLSYGEIHVPIAGFDRPFLTTLPVTNVQISNDSITRTGVLTRHTGRFNEQTRMAYYVIRIDDPYALHSDNSPLYFGQFLQANVNGITLENVLKIPQAQLKNKAVWLLDESQTLTKYSAPVLRQEQDFALIAAPKQQHYQLVTRLPEYPQHGMQVKQHTANVQLADKGDNQ</sequence>